<gene>
    <name evidence="1" type="ORF">Ciccas_011516</name>
</gene>
<reference evidence="1 2" key="1">
    <citation type="submission" date="2024-11" db="EMBL/GenBank/DDBJ databases">
        <title>Adaptive evolution of stress response genes in parasites aligns with host niche diversity.</title>
        <authorList>
            <person name="Hahn C."/>
            <person name="Resl P."/>
        </authorList>
    </citation>
    <scope>NUCLEOTIDE SEQUENCE [LARGE SCALE GENOMIC DNA]</scope>
    <source>
        <strain evidence="1">EGGRZ-B1_66</strain>
        <tissue evidence="1">Body</tissue>
    </source>
</reference>
<dbReference type="Proteomes" id="UP001626550">
    <property type="component" value="Unassembled WGS sequence"/>
</dbReference>
<evidence type="ECO:0000313" key="2">
    <source>
        <dbReference type="Proteomes" id="UP001626550"/>
    </source>
</evidence>
<organism evidence="1 2">
    <name type="scientific">Cichlidogyrus casuarinus</name>
    <dbReference type="NCBI Taxonomy" id="1844966"/>
    <lineage>
        <taxon>Eukaryota</taxon>
        <taxon>Metazoa</taxon>
        <taxon>Spiralia</taxon>
        <taxon>Lophotrochozoa</taxon>
        <taxon>Platyhelminthes</taxon>
        <taxon>Monogenea</taxon>
        <taxon>Monopisthocotylea</taxon>
        <taxon>Dactylogyridea</taxon>
        <taxon>Ancyrocephalidae</taxon>
        <taxon>Cichlidogyrus</taxon>
    </lineage>
</organism>
<dbReference type="AlphaFoldDB" id="A0ABD2PR22"/>
<dbReference type="EMBL" id="JBJKFK010003416">
    <property type="protein sequence ID" value="KAL3309929.1"/>
    <property type="molecule type" value="Genomic_DNA"/>
</dbReference>
<evidence type="ECO:0000313" key="1">
    <source>
        <dbReference type="EMBL" id="KAL3309929.1"/>
    </source>
</evidence>
<protein>
    <submittedName>
        <fullName evidence="1">Uncharacterized protein</fullName>
    </submittedName>
</protein>
<sequence length="107" mass="12537">MCGEFTLPLFDASKPQNYALQLLKRIAAMHFTWFNLRFSIGLYLTESIFYLFAIDPLPKFDCLQRFFIRGIFFTLVVTELKEVQLGIIIIKHIDNRTISEDISPFKP</sequence>
<proteinExistence type="predicted"/>
<name>A0ABD2PR22_9PLAT</name>
<keyword evidence="2" id="KW-1185">Reference proteome</keyword>
<comment type="caution">
    <text evidence="1">The sequence shown here is derived from an EMBL/GenBank/DDBJ whole genome shotgun (WGS) entry which is preliminary data.</text>
</comment>
<accession>A0ABD2PR22</accession>